<reference evidence="3" key="2">
    <citation type="submission" date="2024-01" db="EMBL/GenBank/DDBJ databases">
        <title>Comparative genomics of Cryptococcus and Kwoniella reveals pathogenesis evolution and contrasting modes of karyotype evolution via chromosome fusion or intercentromeric recombination.</title>
        <authorList>
            <person name="Coelho M.A."/>
            <person name="David-Palma M."/>
            <person name="Shea T."/>
            <person name="Bowers K."/>
            <person name="McGinley-Smith S."/>
            <person name="Mohammad A.W."/>
            <person name="Gnirke A."/>
            <person name="Yurkov A.M."/>
            <person name="Nowrousian M."/>
            <person name="Sun S."/>
            <person name="Cuomo C.A."/>
            <person name="Heitman J."/>
        </authorList>
    </citation>
    <scope>NUCLEOTIDE SEQUENCE</scope>
    <source>
        <strain evidence="3">CBS 12478</strain>
    </source>
</reference>
<dbReference type="Gene3D" id="3.60.15.10">
    <property type="entry name" value="Ribonuclease Z/Hydroxyacylglutathione hydrolase-like"/>
    <property type="match status" value="1"/>
</dbReference>
<dbReference type="PANTHER" id="PTHR15032">
    <property type="entry name" value="N-ACYL-PHOSPHATIDYLETHANOLAMINE-HYDROLYZING PHOSPHOLIPASE D"/>
    <property type="match status" value="1"/>
</dbReference>
<dbReference type="SUPFAM" id="SSF56281">
    <property type="entry name" value="Metallo-hydrolase/oxidoreductase"/>
    <property type="match status" value="1"/>
</dbReference>
<dbReference type="InterPro" id="IPR001279">
    <property type="entry name" value="Metallo-B-lactamas"/>
</dbReference>
<accession>A0AAJ8LQD4</accession>
<protein>
    <recommendedName>
        <fullName evidence="2">Metallo-beta-lactamase domain-containing protein</fullName>
    </recommendedName>
</protein>
<keyword evidence="4" id="KW-1185">Reference proteome</keyword>
<dbReference type="GeneID" id="43592454"/>
<dbReference type="AlphaFoldDB" id="A0AAJ8LQD4"/>
<feature type="region of interest" description="Disordered" evidence="1">
    <location>
        <begin position="28"/>
        <end position="52"/>
    </location>
</feature>
<feature type="compositionally biased region" description="Polar residues" evidence="1">
    <location>
        <begin position="38"/>
        <end position="52"/>
    </location>
</feature>
<dbReference type="PANTHER" id="PTHR15032:SF4">
    <property type="entry name" value="N-ACYL-PHOSPHATIDYLETHANOLAMINE-HYDROLYZING PHOSPHOLIPASE D"/>
    <property type="match status" value="1"/>
</dbReference>
<gene>
    <name evidence="3" type="ORF">CI109_106621</name>
</gene>
<evidence type="ECO:0000313" key="3">
    <source>
        <dbReference type="EMBL" id="WWD22132.1"/>
    </source>
</evidence>
<dbReference type="GO" id="GO:0070290">
    <property type="term" value="F:N-acylphosphatidylethanolamine-specific phospholipase D activity"/>
    <property type="evidence" value="ECO:0007669"/>
    <property type="project" value="TreeGrafter"/>
</dbReference>
<sequence>MKALNRVRILPRTTNRIIIARPLSSISTTPTSTSTQTYRAMSTDTQRPLSGQTKVSVFPPSMEKVKADHWGNANGTAFVNPWLSFRPVASKDLASLFWAMRRHDPLLKRAKEIIPYVTPTFGRTLPSNQLRSTWLGHACALIEMPTPNALAAEKEKSARGVRVLFDPVLGEGMATFNLGPKRESTTPCDIKDIPQVDAIVISHNHYDHLDLPTLTKLYSTQKKQYDSEPLLFLPLNNWRTVSGLGVPRARVIEMDWWEEREIVVDGVGSTKIICTPAQHSSARTPFDKDNSLWSSWALKDKPNAEGKAASVWFGGDTGYCAMHVDSHKLEDLPKGGVCPAFKEIGERLGPFTLGLIPIGAYDPRIAMSPVHAAPIDSVRIFNDIKCKNAIGIHWGTFRMTPEPFNEPPQFLEDAAKKVGLKDGAFTVVAIGESTGYDV</sequence>
<proteinExistence type="predicted"/>
<name>A0AAJ8LQD4_9TREE</name>
<organism evidence="3 4">
    <name type="scientific">Kwoniella shandongensis</name>
    <dbReference type="NCBI Taxonomy" id="1734106"/>
    <lineage>
        <taxon>Eukaryota</taxon>
        <taxon>Fungi</taxon>
        <taxon>Dikarya</taxon>
        <taxon>Basidiomycota</taxon>
        <taxon>Agaricomycotina</taxon>
        <taxon>Tremellomycetes</taxon>
        <taxon>Tremellales</taxon>
        <taxon>Cryptococcaceae</taxon>
        <taxon>Kwoniella</taxon>
    </lineage>
</organism>
<dbReference type="GO" id="GO:0005737">
    <property type="term" value="C:cytoplasm"/>
    <property type="evidence" value="ECO:0007669"/>
    <property type="project" value="TreeGrafter"/>
</dbReference>
<dbReference type="GO" id="GO:0070291">
    <property type="term" value="P:N-acylethanolamine metabolic process"/>
    <property type="evidence" value="ECO:0007669"/>
    <property type="project" value="TreeGrafter"/>
</dbReference>
<evidence type="ECO:0000259" key="2">
    <source>
        <dbReference type="Pfam" id="PF12706"/>
    </source>
</evidence>
<dbReference type="EMBL" id="CP144062">
    <property type="protein sequence ID" value="WWD22132.1"/>
    <property type="molecule type" value="Genomic_DNA"/>
</dbReference>
<feature type="compositionally biased region" description="Low complexity" evidence="1">
    <location>
        <begin position="28"/>
        <end position="37"/>
    </location>
</feature>
<evidence type="ECO:0000256" key="1">
    <source>
        <dbReference type="SAM" id="MobiDB-lite"/>
    </source>
</evidence>
<evidence type="ECO:0000313" key="4">
    <source>
        <dbReference type="Proteomes" id="UP000322225"/>
    </source>
</evidence>
<dbReference type="Pfam" id="PF12706">
    <property type="entry name" value="Lactamase_B_2"/>
    <property type="match status" value="1"/>
</dbReference>
<feature type="domain" description="Metallo-beta-lactamase" evidence="2">
    <location>
        <begin position="162"/>
        <end position="394"/>
    </location>
</feature>
<dbReference type="RefSeq" id="XP_031857436.2">
    <property type="nucleotide sequence ID" value="XM_032008282.2"/>
</dbReference>
<dbReference type="GO" id="GO:0070292">
    <property type="term" value="P:N-acylphosphatidylethanolamine metabolic process"/>
    <property type="evidence" value="ECO:0007669"/>
    <property type="project" value="TreeGrafter"/>
</dbReference>
<dbReference type="KEGG" id="ksn:43592454"/>
<dbReference type="Proteomes" id="UP000322225">
    <property type="component" value="Chromosome 12"/>
</dbReference>
<dbReference type="InterPro" id="IPR036866">
    <property type="entry name" value="RibonucZ/Hydroxyglut_hydro"/>
</dbReference>
<reference evidence="3" key="1">
    <citation type="submission" date="2017-08" db="EMBL/GenBank/DDBJ databases">
        <authorList>
            <person name="Cuomo C."/>
            <person name="Billmyre B."/>
            <person name="Heitman J."/>
        </authorList>
    </citation>
    <scope>NUCLEOTIDE SEQUENCE</scope>
    <source>
        <strain evidence="3">CBS 12478</strain>
    </source>
</reference>